<feature type="non-terminal residue" evidence="1">
    <location>
        <position position="69"/>
    </location>
</feature>
<protein>
    <submittedName>
        <fullName evidence="1">Uncharacterized protein</fullName>
    </submittedName>
</protein>
<sequence length="69" mass="7957">MYGQFDAQDRLWIGNSDEGVHGVDGHTFREITPWDTARQRALRHNNNLINDMRAGPDGRLWLGTMRGVY</sequence>
<dbReference type="Proteomes" id="UP001319080">
    <property type="component" value="Unassembled WGS sequence"/>
</dbReference>
<evidence type="ECO:0000313" key="1">
    <source>
        <dbReference type="EMBL" id="MBT1712643.1"/>
    </source>
</evidence>
<dbReference type="InterPro" id="IPR015943">
    <property type="entry name" value="WD40/YVTN_repeat-like_dom_sf"/>
</dbReference>
<proteinExistence type="predicted"/>
<evidence type="ECO:0000313" key="2">
    <source>
        <dbReference type="Proteomes" id="UP001319080"/>
    </source>
</evidence>
<keyword evidence="2" id="KW-1185">Reference proteome</keyword>
<dbReference type="InterPro" id="IPR011110">
    <property type="entry name" value="Reg_prop"/>
</dbReference>
<dbReference type="AlphaFoldDB" id="A0AAP2E3X9"/>
<reference evidence="1 2" key="1">
    <citation type="submission" date="2021-05" db="EMBL/GenBank/DDBJ databases">
        <title>A Polyphasic approach of four new species of the genus Ohtaekwangia: Ohtaekwangia histidinii sp. nov., Ohtaekwangia cretensis sp. nov., Ohtaekwangia indiensis sp. nov., Ohtaekwangia reichenbachii sp. nov. from diverse environment.</title>
        <authorList>
            <person name="Octaviana S."/>
        </authorList>
    </citation>
    <scope>NUCLEOTIDE SEQUENCE [LARGE SCALE GENOMIC DNA]</scope>
    <source>
        <strain evidence="1 2">PWU5</strain>
    </source>
</reference>
<dbReference type="Gene3D" id="2.130.10.10">
    <property type="entry name" value="YVTN repeat-like/Quinoprotein amine dehydrogenase"/>
    <property type="match status" value="1"/>
</dbReference>
<dbReference type="SUPFAM" id="SSF63829">
    <property type="entry name" value="Calcium-dependent phosphotriesterase"/>
    <property type="match status" value="1"/>
</dbReference>
<dbReference type="Pfam" id="PF07494">
    <property type="entry name" value="Reg_prop"/>
    <property type="match status" value="1"/>
</dbReference>
<name>A0AAP2E3X9_9BACT</name>
<gene>
    <name evidence="1" type="ORF">KK062_30700</name>
</gene>
<dbReference type="EMBL" id="JAHESE010000273">
    <property type="protein sequence ID" value="MBT1712643.1"/>
    <property type="molecule type" value="Genomic_DNA"/>
</dbReference>
<comment type="caution">
    <text evidence="1">The sequence shown here is derived from an EMBL/GenBank/DDBJ whole genome shotgun (WGS) entry which is preliminary data.</text>
</comment>
<organism evidence="1 2">
    <name type="scientific">Dawidia cretensis</name>
    <dbReference type="NCBI Taxonomy" id="2782350"/>
    <lineage>
        <taxon>Bacteria</taxon>
        <taxon>Pseudomonadati</taxon>
        <taxon>Bacteroidota</taxon>
        <taxon>Cytophagia</taxon>
        <taxon>Cytophagales</taxon>
        <taxon>Chryseotaleaceae</taxon>
        <taxon>Dawidia</taxon>
    </lineage>
</organism>
<dbReference type="RefSeq" id="WP_254088163.1">
    <property type="nucleotide sequence ID" value="NZ_JAHESE010000273.1"/>
</dbReference>
<accession>A0AAP2E3X9</accession>